<dbReference type="CDD" id="cd18731">
    <property type="entry name" value="PIN_NgFitB-like"/>
    <property type="match status" value="1"/>
</dbReference>
<dbReference type="SUPFAM" id="SSF88723">
    <property type="entry name" value="PIN domain-like"/>
    <property type="match status" value="1"/>
</dbReference>
<evidence type="ECO:0000313" key="11">
    <source>
        <dbReference type="Proteomes" id="UP000198891"/>
    </source>
</evidence>
<keyword evidence="11" id="KW-1185">Reference proteome</keyword>
<keyword evidence="2 8" id="KW-1277">Toxin-antitoxin system</keyword>
<dbReference type="Gene3D" id="3.40.50.1010">
    <property type="entry name" value="5'-nuclease"/>
    <property type="match status" value="1"/>
</dbReference>
<sequence length="137" mass="14834">MIVLDTNVLSEPLRPRPSPGVLDWLAGLDEPAAITAVSVGEILCGARSLPDGRRRSELIEGIEAIVRTFRHDILPYGEASARAYAELSEARRSAGRALSVEDGMIAAICRTHGATLATRNERDFEDLGIDIVNPWAL</sequence>
<dbReference type="GO" id="GO:0090729">
    <property type="term" value="F:toxin activity"/>
    <property type="evidence" value="ECO:0007669"/>
    <property type="project" value="UniProtKB-KW"/>
</dbReference>
<evidence type="ECO:0000313" key="10">
    <source>
        <dbReference type="EMBL" id="SDZ16592.1"/>
    </source>
</evidence>
<dbReference type="PANTHER" id="PTHR33653:SF1">
    <property type="entry name" value="RIBONUCLEASE VAPC2"/>
    <property type="match status" value="1"/>
</dbReference>
<comment type="function">
    <text evidence="8">Toxic component of a toxin-antitoxin (TA) system. An RNase.</text>
</comment>
<evidence type="ECO:0000259" key="9">
    <source>
        <dbReference type="Pfam" id="PF01850"/>
    </source>
</evidence>
<dbReference type="HAMAP" id="MF_00265">
    <property type="entry name" value="VapC_Nob1"/>
    <property type="match status" value="1"/>
</dbReference>
<keyword evidence="3 8" id="KW-0540">Nuclease</keyword>
<evidence type="ECO:0000256" key="7">
    <source>
        <dbReference type="ARBA" id="ARBA00038093"/>
    </source>
</evidence>
<evidence type="ECO:0000256" key="4">
    <source>
        <dbReference type="ARBA" id="ARBA00022723"/>
    </source>
</evidence>
<reference evidence="10 11" key="1">
    <citation type="submission" date="2016-10" db="EMBL/GenBank/DDBJ databases">
        <authorList>
            <person name="de Groot N.N."/>
        </authorList>
    </citation>
    <scope>NUCLEOTIDE SEQUENCE [LARGE SCALE GENOMIC DNA]</scope>
    <source>
        <strain evidence="10 11">CGMCC 4.3491</strain>
    </source>
</reference>
<feature type="binding site" evidence="8">
    <location>
        <position position="5"/>
    </location>
    <ligand>
        <name>Mg(2+)</name>
        <dbReference type="ChEBI" id="CHEBI:18420"/>
    </ligand>
</feature>
<dbReference type="GO" id="GO:0016787">
    <property type="term" value="F:hydrolase activity"/>
    <property type="evidence" value="ECO:0007669"/>
    <property type="project" value="UniProtKB-KW"/>
</dbReference>
<dbReference type="GO" id="GO:0000287">
    <property type="term" value="F:magnesium ion binding"/>
    <property type="evidence" value="ECO:0007669"/>
    <property type="project" value="UniProtKB-UniRule"/>
</dbReference>
<proteinExistence type="inferred from homology"/>
<organism evidence="10 11">
    <name type="scientific">Herbiconiux ginsengi</name>
    <dbReference type="NCBI Taxonomy" id="381665"/>
    <lineage>
        <taxon>Bacteria</taxon>
        <taxon>Bacillati</taxon>
        <taxon>Actinomycetota</taxon>
        <taxon>Actinomycetes</taxon>
        <taxon>Micrococcales</taxon>
        <taxon>Microbacteriaceae</taxon>
        <taxon>Herbiconiux</taxon>
    </lineage>
</organism>
<keyword evidence="6 8" id="KW-0460">Magnesium</keyword>
<evidence type="ECO:0000256" key="1">
    <source>
        <dbReference type="ARBA" id="ARBA00001946"/>
    </source>
</evidence>
<evidence type="ECO:0000256" key="3">
    <source>
        <dbReference type="ARBA" id="ARBA00022722"/>
    </source>
</evidence>
<keyword evidence="4 8" id="KW-0479">Metal-binding</keyword>
<keyword evidence="8" id="KW-0800">Toxin</keyword>
<keyword evidence="5 8" id="KW-0378">Hydrolase</keyword>
<gene>
    <name evidence="8" type="primary">vapC</name>
    <name evidence="10" type="ORF">SAMN05216554_2729</name>
</gene>
<dbReference type="InterPro" id="IPR002716">
    <property type="entry name" value="PIN_dom"/>
</dbReference>
<dbReference type="EC" id="3.1.-.-" evidence="8"/>
<dbReference type="InterPro" id="IPR022907">
    <property type="entry name" value="VapC_family"/>
</dbReference>
<feature type="binding site" evidence="8">
    <location>
        <position position="102"/>
    </location>
    <ligand>
        <name>Mg(2+)</name>
        <dbReference type="ChEBI" id="CHEBI:18420"/>
    </ligand>
</feature>
<dbReference type="STRING" id="381665.SAMN05216554_2729"/>
<dbReference type="Pfam" id="PF01850">
    <property type="entry name" value="PIN"/>
    <property type="match status" value="1"/>
</dbReference>
<name>A0A1H3QSL9_9MICO</name>
<comment type="similarity">
    <text evidence="7 8">Belongs to the PINc/VapC protein family.</text>
</comment>
<accession>A0A1H3QSL9</accession>
<feature type="domain" description="PIN" evidence="9">
    <location>
        <begin position="2"/>
        <end position="127"/>
    </location>
</feature>
<dbReference type="GO" id="GO:0004540">
    <property type="term" value="F:RNA nuclease activity"/>
    <property type="evidence" value="ECO:0007669"/>
    <property type="project" value="InterPro"/>
</dbReference>
<dbReference type="InterPro" id="IPR029060">
    <property type="entry name" value="PIN-like_dom_sf"/>
</dbReference>
<evidence type="ECO:0000256" key="2">
    <source>
        <dbReference type="ARBA" id="ARBA00022649"/>
    </source>
</evidence>
<evidence type="ECO:0000256" key="8">
    <source>
        <dbReference type="HAMAP-Rule" id="MF_00265"/>
    </source>
</evidence>
<dbReference type="AlphaFoldDB" id="A0A1H3QSL9"/>
<dbReference type="RefSeq" id="WP_092554550.1">
    <property type="nucleotide sequence ID" value="NZ_FNPZ01000002.1"/>
</dbReference>
<dbReference type="InterPro" id="IPR050556">
    <property type="entry name" value="Type_II_TA_system_RNase"/>
</dbReference>
<evidence type="ECO:0000256" key="6">
    <source>
        <dbReference type="ARBA" id="ARBA00022842"/>
    </source>
</evidence>
<protein>
    <recommendedName>
        <fullName evidence="8">Ribonuclease VapC</fullName>
        <shortName evidence="8">RNase VapC</shortName>
        <ecNumber evidence="8">3.1.-.-</ecNumber>
    </recommendedName>
    <alternativeName>
        <fullName evidence="8">Toxin VapC</fullName>
    </alternativeName>
</protein>
<evidence type="ECO:0000256" key="5">
    <source>
        <dbReference type="ARBA" id="ARBA00022801"/>
    </source>
</evidence>
<dbReference type="OrthoDB" id="9804823at2"/>
<dbReference type="EMBL" id="FNPZ01000002">
    <property type="protein sequence ID" value="SDZ16592.1"/>
    <property type="molecule type" value="Genomic_DNA"/>
</dbReference>
<dbReference type="Proteomes" id="UP000198891">
    <property type="component" value="Unassembled WGS sequence"/>
</dbReference>
<dbReference type="PANTHER" id="PTHR33653">
    <property type="entry name" value="RIBONUCLEASE VAPC2"/>
    <property type="match status" value="1"/>
</dbReference>
<comment type="cofactor">
    <cofactor evidence="1 8">
        <name>Mg(2+)</name>
        <dbReference type="ChEBI" id="CHEBI:18420"/>
    </cofactor>
</comment>